<dbReference type="PANTHER" id="PTHR43275:SF1">
    <property type="entry name" value="D-MALATE DEHYDROGENASE [DECARBOXYLATING]"/>
    <property type="match status" value="1"/>
</dbReference>
<accession>A0ABW0EWI6</accession>
<name>A0ABW0EWI6_9PSEU</name>
<evidence type="ECO:0000256" key="1">
    <source>
        <dbReference type="ARBA" id="ARBA00001936"/>
    </source>
</evidence>
<dbReference type="Proteomes" id="UP001596157">
    <property type="component" value="Unassembled WGS sequence"/>
</dbReference>
<keyword evidence="4" id="KW-0560">Oxidoreductase</keyword>
<evidence type="ECO:0000313" key="8">
    <source>
        <dbReference type="EMBL" id="MFC5289925.1"/>
    </source>
</evidence>
<dbReference type="EMBL" id="JBHSKF010000013">
    <property type="protein sequence ID" value="MFC5289925.1"/>
    <property type="molecule type" value="Genomic_DNA"/>
</dbReference>
<dbReference type="Pfam" id="PF00180">
    <property type="entry name" value="Iso_dh"/>
    <property type="match status" value="1"/>
</dbReference>
<evidence type="ECO:0000313" key="9">
    <source>
        <dbReference type="Proteomes" id="UP001596157"/>
    </source>
</evidence>
<dbReference type="PANTHER" id="PTHR43275">
    <property type="entry name" value="D-MALATE DEHYDROGENASE [DECARBOXYLATING]"/>
    <property type="match status" value="1"/>
</dbReference>
<dbReference type="RefSeq" id="WP_378249794.1">
    <property type="nucleotide sequence ID" value="NZ_JBHSKF010000013.1"/>
</dbReference>
<evidence type="ECO:0000256" key="3">
    <source>
        <dbReference type="ARBA" id="ARBA00022723"/>
    </source>
</evidence>
<dbReference type="SMART" id="SM01329">
    <property type="entry name" value="Iso_dh"/>
    <property type="match status" value="1"/>
</dbReference>
<evidence type="ECO:0000256" key="5">
    <source>
        <dbReference type="ARBA" id="ARBA00023027"/>
    </source>
</evidence>
<feature type="domain" description="Isopropylmalate dehydrogenase-like" evidence="7">
    <location>
        <begin position="5"/>
        <end position="340"/>
    </location>
</feature>
<evidence type="ECO:0000256" key="6">
    <source>
        <dbReference type="ARBA" id="ARBA00023211"/>
    </source>
</evidence>
<protein>
    <submittedName>
        <fullName evidence="8">Isocitrate/isopropylmalate family dehydrogenase</fullName>
    </submittedName>
</protein>
<proteinExistence type="predicted"/>
<comment type="cofactor">
    <cofactor evidence="2">
        <name>Mg(2+)</name>
        <dbReference type="ChEBI" id="CHEBI:18420"/>
    </cofactor>
</comment>
<gene>
    <name evidence="8" type="ORF">ACFPM7_22955</name>
</gene>
<comment type="cofactor">
    <cofactor evidence="1">
        <name>Mn(2+)</name>
        <dbReference type="ChEBI" id="CHEBI:29035"/>
    </cofactor>
</comment>
<evidence type="ECO:0000259" key="7">
    <source>
        <dbReference type="SMART" id="SM01329"/>
    </source>
</evidence>
<keyword evidence="9" id="KW-1185">Reference proteome</keyword>
<comment type="caution">
    <text evidence="8">The sequence shown here is derived from an EMBL/GenBank/DDBJ whole genome shotgun (WGS) entry which is preliminary data.</text>
</comment>
<evidence type="ECO:0000256" key="4">
    <source>
        <dbReference type="ARBA" id="ARBA00023002"/>
    </source>
</evidence>
<dbReference type="InterPro" id="IPR050501">
    <property type="entry name" value="ICDH/IPMDH"/>
</dbReference>
<keyword evidence="6" id="KW-0464">Manganese</keyword>
<sequence length="354" mass="38444">MPNPVVGLAVGGGTGPELAEVFERVLQRLGEAHGVGFDIVRSPRVYDSYVSLRSLGIGEIRRRTQEDAEHYEQFCRALAGRGVAAVFRTAINAQSLYLVRQRLRAVKVDVLTHQSASLLLVRDEAQGFYTGENQHTPGAVTRTMEFSREITEEIIAFALERARRQWPDGGPGEVLMAYKFHLLDGALDEWVTALSRRLGVAIRLCQPDTVNRNLVEHGLGERTLLIAGNEWADIMHVVLLDRFGGERQENRCTENVHLHPDVAGLVEYQTVHGSADDLAGRGAVNPVATIRAAAAIAEHHGGCAGAVRQVERAIDALRRRGVGTPDLGGRHTTTGVADALLAAVDPLATPVAGW</sequence>
<reference evidence="9" key="1">
    <citation type="journal article" date="2019" name="Int. J. Syst. Evol. Microbiol.">
        <title>The Global Catalogue of Microorganisms (GCM) 10K type strain sequencing project: providing services to taxonomists for standard genome sequencing and annotation.</title>
        <authorList>
            <consortium name="The Broad Institute Genomics Platform"/>
            <consortium name="The Broad Institute Genome Sequencing Center for Infectious Disease"/>
            <person name="Wu L."/>
            <person name="Ma J."/>
        </authorList>
    </citation>
    <scope>NUCLEOTIDE SEQUENCE [LARGE SCALE GENOMIC DNA]</scope>
    <source>
        <strain evidence="9">CCUG 59778</strain>
    </source>
</reference>
<organism evidence="8 9">
    <name type="scientific">Actinokineospora guangxiensis</name>
    <dbReference type="NCBI Taxonomy" id="1490288"/>
    <lineage>
        <taxon>Bacteria</taxon>
        <taxon>Bacillati</taxon>
        <taxon>Actinomycetota</taxon>
        <taxon>Actinomycetes</taxon>
        <taxon>Pseudonocardiales</taxon>
        <taxon>Pseudonocardiaceae</taxon>
        <taxon>Actinokineospora</taxon>
    </lineage>
</organism>
<keyword evidence="5" id="KW-0520">NAD</keyword>
<dbReference type="InterPro" id="IPR024084">
    <property type="entry name" value="IsoPropMal-DH-like_dom"/>
</dbReference>
<dbReference type="Gene3D" id="3.40.718.10">
    <property type="entry name" value="Isopropylmalate Dehydrogenase"/>
    <property type="match status" value="1"/>
</dbReference>
<evidence type="ECO:0000256" key="2">
    <source>
        <dbReference type="ARBA" id="ARBA00001946"/>
    </source>
</evidence>
<keyword evidence="3" id="KW-0479">Metal-binding</keyword>
<dbReference type="SUPFAM" id="SSF53659">
    <property type="entry name" value="Isocitrate/Isopropylmalate dehydrogenase-like"/>
    <property type="match status" value="1"/>
</dbReference>